<proteinExistence type="predicted"/>
<feature type="coiled-coil region" evidence="1">
    <location>
        <begin position="43"/>
        <end position="90"/>
    </location>
</feature>
<dbReference type="Proteomes" id="UP000504632">
    <property type="component" value="Chromosome 1"/>
</dbReference>
<dbReference type="GeneID" id="115808125"/>
<organism evidence="2 3">
    <name type="scientific">Chanos chanos</name>
    <name type="common">Milkfish</name>
    <name type="synonym">Mugil chanos</name>
    <dbReference type="NCBI Taxonomy" id="29144"/>
    <lineage>
        <taxon>Eukaryota</taxon>
        <taxon>Metazoa</taxon>
        <taxon>Chordata</taxon>
        <taxon>Craniata</taxon>
        <taxon>Vertebrata</taxon>
        <taxon>Euteleostomi</taxon>
        <taxon>Actinopterygii</taxon>
        <taxon>Neopterygii</taxon>
        <taxon>Teleostei</taxon>
        <taxon>Ostariophysi</taxon>
        <taxon>Gonorynchiformes</taxon>
        <taxon>Chanidae</taxon>
        <taxon>Chanos</taxon>
    </lineage>
</organism>
<keyword evidence="2" id="KW-1185">Reference proteome</keyword>
<accession>A0A6J2UXI3</accession>
<evidence type="ECO:0000313" key="3">
    <source>
        <dbReference type="RefSeq" id="XP_030625300.1"/>
    </source>
</evidence>
<dbReference type="InParanoid" id="A0A6J2UXI3"/>
<dbReference type="OrthoDB" id="8947254at2759"/>
<protein>
    <submittedName>
        <fullName evidence="3">Trihelix transcription factor GT-3b</fullName>
    </submittedName>
</protein>
<evidence type="ECO:0000256" key="1">
    <source>
        <dbReference type="SAM" id="Coils"/>
    </source>
</evidence>
<reference evidence="3" key="1">
    <citation type="submission" date="2025-08" db="UniProtKB">
        <authorList>
            <consortium name="RefSeq"/>
        </authorList>
    </citation>
    <scope>IDENTIFICATION</scope>
</reference>
<sequence>MAHVRKFAGIPMSKSMRGICKEEDYVFLGTLDEKESSQEETTFLESEWKAKREERHLRRLEREEQERKRLLELEEQRKEKEQKWRDHVAQLANKRMGLRERAQRLQEFRDFQRKVLAEDLGLDPSSASEKITQLLQRL</sequence>
<dbReference type="RefSeq" id="XP_030625300.1">
    <property type="nucleotide sequence ID" value="XM_030769440.1"/>
</dbReference>
<dbReference type="AlphaFoldDB" id="A0A6J2UXI3"/>
<name>A0A6J2UXI3_CHACN</name>
<gene>
    <name evidence="3" type="primary">LOC115808125</name>
</gene>
<keyword evidence="1" id="KW-0175">Coiled coil</keyword>
<evidence type="ECO:0000313" key="2">
    <source>
        <dbReference type="Proteomes" id="UP000504632"/>
    </source>
</evidence>